<dbReference type="WBParaSite" id="ALUE_0001392401-mRNA-1">
    <property type="protein sequence ID" value="ALUE_0001392401-mRNA-1"/>
    <property type="gene ID" value="ALUE_0001392401"/>
</dbReference>
<protein>
    <submittedName>
        <fullName evidence="3">HCO3_cotransp domain-containing protein</fullName>
    </submittedName>
</protein>
<dbReference type="AlphaFoldDB" id="A0A0M3I937"/>
<dbReference type="Proteomes" id="UP000036681">
    <property type="component" value="Unplaced"/>
</dbReference>
<proteinExistence type="predicted"/>
<accession>A0A0M3I937</accession>
<feature type="transmembrane region" description="Helical" evidence="1">
    <location>
        <begin position="20"/>
        <end position="41"/>
    </location>
</feature>
<name>A0A0M3I937_ASCLU</name>
<keyword evidence="1" id="KW-0472">Membrane</keyword>
<sequence>MVKIMQKVGYLIGSHPIPLLAITSLMTISVLSFFVFHPIIIETDVRRGFANKNGRSIEEFKV</sequence>
<organism evidence="2 3">
    <name type="scientific">Ascaris lumbricoides</name>
    <name type="common">Giant roundworm</name>
    <dbReference type="NCBI Taxonomy" id="6252"/>
    <lineage>
        <taxon>Eukaryota</taxon>
        <taxon>Metazoa</taxon>
        <taxon>Ecdysozoa</taxon>
        <taxon>Nematoda</taxon>
        <taxon>Chromadorea</taxon>
        <taxon>Rhabditida</taxon>
        <taxon>Spirurina</taxon>
        <taxon>Ascaridomorpha</taxon>
        <taxon>Ascaridoidea</taxon>
        <taxon>Ascarididae</taxon>
        <taxon>Ascaris</taxon>
    </lineage>
</organism>
<evidence type="ECO:0000256" key="1">
    <source>
        <dbReference type="SAM" id="Phobius"/>
    </source>
</evidence>
<evidence type="ECO:0000313" key="3">
    <source>
        <dbReference type="WBParaSite" id="ALUE_0001392401-mRNA-1"/>
    </source>
</evidence>
<keyword evidence="1" id="KW-1133">Transmembrane helix</keyword>
<keyword evidence="2" id="KW-1185">Reference proteome</keyword>
<evidence type="ECO:0000313" key="2">
    <source>
        <dbReference type="Proteomes" id="UP000036681"/>
    </source>
</evidence>
<keyword evidence="1" id="KW-0812">Transmembrane</keyword>
<reference evidence="3" key="1">
    <citation type="submission" date="2017-02" db="UniProtKB">
        <authorList>
            <consortium name="WormBaseParasite"/>
        </authorList>
    </citation>
    <scope>IDENTIFICATION</scope>
</reference>